<keyword evidence="3" id="KW-1185">Reference proteome</keyword>
<evidence type="ECO:0000313" key="2">
    <source>
        <dbReference type="EMBL" id="SOD54886.1"/>
    </source>
</evidence>
<dbReference type="EMBL" id="OCND01000005">
    <property type="protein sequence ID" value="SOD54886.1"/>
    <property type="molecule type" value="Genomic_DNA"/>
</dbReference>
<organism evidence="2 3">
    <name type="scientific">Pseudoxanthomonas wuyuanensis</name>
    <dbReference type="NCBI Taxonomy" id="1073196"/>
    <lineage>
        <taxon>Bacteria</taxon>
        <taxon>Pseudomonadati</taxon>
        <taxon>Pseudomonadota</taxon>
        <taxon>Gammaproteobacteria</taxon>
        <taxon>Lysobacterales</taxon>
        <taxon>Lysobacteraceae</taxon>
        <taxon>Pseudoxanthomonas</taxon>
    </lineage>
</organism>
<protein>
    <submittedName>
        <fullName evidence="2">Uncharacterized protein</fullName>
    </submittedName>
</protein>
<reference evidence="2 3" key="1">
    <citation type="submission" date="2017-09" db="EMBL/GenBank/DDBJ databases">
        <authorList>
            <person name="Ehlers B."/>
            <person name="Leendertz F.H."/>
        </authorList>
    </citation>
    <scope>NUCLEOTIDE SEQUENCE [LARGE SCALE GENOMIC DNA]</scope>
    <source>
        <strain evidence="2 3">CGMCC 1.10978</strain>
    </source>
</reference>
<feature type="transmembrane region" description="Helical" evidence="1">
    <location>
        <begin position="66"/>
        <end position="94"/>
    </location>
</feature>
<dbReference type="RefSeq" id="WP_097122158.1">
    <property type="nucleotide sequence ID" value="NZ_OCND01000005.1"/>
</dbReference>
<sequence length="186" mass="20447">MSVPTPPAPPRPSQLVTVAAKISIVLGIAGTLYGVFQAALITLVMGRGWLQQMLTRAHGEDMPPAADWLLANLPTIGWALAASSALFLAVAIGLLKRHEWARWGFIVFMVLGALWNFAGVWLTVHVFDWLQTMPLFADLPDMQAELLQMRWMSLATSVVTATAFAALHGWIVWKLCTPAIRAEFVR</sequence>
<proteinExistence type="predicted"/>
<feature type="transmembrane region" description="Helical" evidence="1">
    <location>
        <begin position="20"/>
        <end position="45"/>
    </location>
</feature>
<keyword evidence="1" id="KW-1133">Transmembrane helix</keyword>
<evidence type="ECO:0000256" key="1">
    <source>
        <dbReference type="SAM" id="Phobius"/>
    </source>
</evidence>
<feature type="transmembrane region" description="Helical" evidence="1">
    <location>
        <begin position="151"/>
        <end position="173"/>
    </location>
</feature>
<keyword evidence="1" id="KW-0812">Transmembrane</keyword>
<feature type="transmembrane region" description="Helical" evidence="1">
    <location>
        <begin position="100"/>
        <end position="130"/>
    </location>
</feature>
<gene>
    <name evidence="2" type="ORF">SAMN06296416_105159</name>
</gene>
<dbReference type="AlphaFoldDB" id="A0A286D8B1"/>
<evidence type="ECO:0000313" key="3">
    <source>
        <dbReference type="Proteomes" id="UP000219374"/>
    </source>
</evidence>
<accession>A0A286D8B1</accession>
<dbReference type="OrthoDB" id="5998922at2"/>
<keyword evidence="1" id="KW-0472">Membrane</keyword>
<name>A0A286D8B1_9GAMM</name>
<dbReference type="Proteomes" id="UP000219374">
    <property type="component" value="Unassembled WGS sequence"/>
</dbReference>